<evidence type="ECO:0000256" key="5">
    <source>
        <dbReference type="ARBA" id="ARBA00023136"/>
    </source>
</evidence>
<dbReference type="InterPro" id="IPR000791">
    <property type="entry name" value="Gpr1/Fun34/SatP-like"/>
</dbReference>
<dbReference type="NCBIfam" id="NF038013">
    <property type="entry name" value="AceTr_1"/>
    <property type="match status" value="1"/>
</dbReference>
<sequence>SIMPDAQIYIQDFATHHEKASRPRSTVHKAPKIGNPTPLGLSSFALSVFILAFYNIGAFGIQIPNVIVGVSMFTGGVVQFAAGMWEFKVGNTFGGTGFGAFGGFWASFGAIYIPLFVSLLAFNMFGFAIAGIQDAFGVKTDLAGNFVAINSTVGDAVEQFHHSLAIYCLGWLIFTFIFTLACIRTNMAVLGAFVFLTASFLFEVIYHFNPSTTIFIKIAGVLGILCSSCVYYCLAGVLLTPDLSPISLPLWDLSKKDN</sequence>
<evidence type="ECO:0000313" key="8">
    <source>
        <dbReference type="Proteomes" id="UP000789342"/>
    </source>
</evidence>
<keyword evidence="4 6" id="KW-1133">Transmembrane helix</keyword>
<dbReference type="OrthoDB" id="3648309at2759"/>
<evidence type="ECO:0000313" key="7">
    <source>
        <dbReference type="EMBL" id="CAG8649840.1"/>
    </source>
</evidence>
<dbReference type="PANTHER" id="PTHR31123:SF1">
    <property type="entry name" value="ACCUMULATION OF DYADS PROTEIN 2-RELATED"/>
    <property type="match status" value="1"/>
</dbReference>
<comment type="caution">
    <text evidence="7">The sequence shown here is derived from an EMBL/GenBank/DDBJ whole genome shotgun (WGS) entry which is preliminary data.</text>
</comment>
<feature type="transmembrane region" description="Helical" evidence="6">
    <location>
        <begin position="105"/>
        <end position="130"/>
    </location>
</feature>
<comment type="subcellular location">
    <subcellularLocation>
        <location evidence="1">Membrane</location>
        <topology evidence="1">Multi-pass membrane protein</topology>
    </subcellularLocation>
</comment>
<organism evidence="7 8">
    <name type="scientific">Acaulospora morrowiae</name>
    <dbReference type="NCBI Taxonomy" id="94023"/>
    <lineage>
        <taxon>Eukaryota</taxon>
        <taxon>Fungi</taxon>
        <taxon>Fungi incertae sedis</taxon>
        <taxon>Mucoromycota</taxon>
        <taxon>Glomeromycotina</taxon>
        <taxon>Glomeromycetes</taxon>
        <taxon>Diversisporales</taxon>
        <taxon>Acaulosporaceae</taxon>
        <taxon>Acaulospora</taxon>
    </lineage>
</organism>
<keyword evidence="3 6" id="KW-0812">Transmembrane</keyword>
<dbReference type="GO" id="GO:0005886">
    <property type="term" value="C:plasma membrane"/>
    <property type="evidence" value="ECO:0007669"/>
    <property type="project" value="TreeGrafter"/>
</dbReference>
<dbReference type="Pfam" id="PF01184">
    <property type="entry name" value="Gpr1_Fun34_YaaH"/>
    <property type="match status" value="1"/>
</dbReference>
<dbReference type="GO" id="GO:0015123">
    <property type="term" value="F:acetate transmembrane transporter activity"/>
    <property type="evidence" value="ECO:0007669"/>
    <property type="project" value="TreeGrafter"/>
</dbReference>
<dbReference type="PANTHER" id="PTHR31123">
    <property type="entry name" value="ACCUMULATION OF DYADS PROTEIN 2-RELATED"/>
    <property type="match status" value="1"/>
</dbReference>
<gene>
    <name evidence="7" type="ORF">AMORRO_LOCUS9911</name>
</gene>
<evidence type="ECO:0000256" key="4">
    <source>
        <dbReference type="ARBA" id="ARBA00022989"/>
    </source>
</evidence>
<dbReference type="Proteomes" id="UP000789342">
    <property type="component" value="Unassembled WGS sequence"/>
</dbReference>
<keyword evidence="8" id="KW-1185">Reference proteome</keyword>
<protein>
    <submittedName>
        <fullName evidence="7">18908_t:CDS:1</fullName>
    </submittedName>
</protein>
<feature type="non-terminal residue" evidence="7">
    <location>
        <position position="258"/>
    </location>
</feature>
<evidence type="ECO:0000256" key="6">
    <source>
        <dbReference type="SAM" id="Phobius"/>
    </source>
</evidence>
<proteinExistence type="inferred from homology"/>
<feature type="transmembrane region" description="Helical" evidence="6">
    <location>
        <begin position="66"/>
        <end position="85"/>
    </location>
</feature>
<evidence type="ECO:0000256" key="2">
    <source>
        <dbReference type="ARBA" id="ARBA00005587"/>
    </source>
</evidence>
<feature type="transmembrane region" description="Helical" evidence="6">
    <location>
        <begin position="164"/>
        <end position="181"/>
    </location>
</feature>
<name>A0A9N9DWI8_9GLOM</name>
<evidence type="ECO:0000256" key="3">
    <source>
        <dbReference type="ARBA" id="ARBA00022692"/>
    </source>
</evidence>
<dbReference type="AlphaFoldDB" id="A0A9N9DWI8"/>
<dbReference type="InterPro" id="IPR051633">
    <property type="entry name" value="AceTr"/>
</dbReference>
<feature type="transmembrane region" description="Helical" evidence="6">
    <location>
        <begin position="187"/>
        <end position="206"/>
    </location>
</feature>
<dbReference type="EMBL" id="CAJVPV010010294">
    <property type="protein sequence ID" value="CAG8649840.1"/>
    <property type="molecule type" value="Genomic_DNA"/>
</dbReference>
<reference evidence="7" key="1">
    <citation type="submission" date="2021-06" db="EMBL/GenBank/DDBJ databases">
        <authorList>
            <person name="Kallberg Y."/>
            <person name="Tangrot J."/>
            <person name="Rosling A."/>
        </authorList>
    </citation>
    <scope>NUCLEOTIDE SEQUENCE</scope>
    <source>
        <strain evidence="7">CL551</strain>
    </source>
</reference>
<evidence type="ECO:0000256" key="1">
    <source>
        <dbReference type="ARBA" id="ARBA00004141"/>
    </source>
</evidence>
<keyword evidence="5 6" id="KW-0472">Membrane</keyword>
<comment type="similarity">
    <text evidence="2">Belongs to the acetate uptake transporter (AceTr) (TC 2.A.96) family.</text>
</comment>
<feature type="transmembrane region" description="Helical" evidence="6">
    <location>
        <begin position="39"/>
        <end position="59"/>
    </location>
</feature>
<accession>A0A9N9DWI8</accession>
<feature type="transmembrane region" description="Helical" evidence="6">
    <location>
        <begin position="218"/>
        <end position="239"/>
    </location>
</feature>